<dbReference type="InterPro" id="IPR036511">
    <property type="entry name" value="TGT-like_sf"/>
</dbReference>
<name>A0A127B9U2_9EURY</name>
<dbReference type="EMBL" id="CP010835">
    <property type="protein sequence ID" value="AMM54101.1"/>
    <property type="molecule type" value="Genomic_DNA"/>
</dbReference>
<dbReference type="EC" id="2.4.2.48" evidence="7"/>
<comment type="cofactor">
    <cofactor evidence="7">
        <name>Zn(2+)</name>
        <dbReference type="ChEBI" id="CHEBI:29105"/>
    </cofactor>
    <text evidence="7">Binds 1 zinc ion per subunit.</text>
</comment>
<feature type="domain" description="PUA" evidence="8">
    <location>
        <begin position="508"/>
        <end position="582"/>
    </location>
</feature>
<evidence type="ECO:0000256" key="5">
    <source>
        <dbReference type="ARBA" id="ARBA00022723"/>
    </source>
</evidence>
<feature type="binding site" evidence="7">
    <location>
        <position position="196"/>
    </location>
    <ligand>
        <name>substrate</name>
    </ligand>
</feature>
<gene>
    <name evidence="7" type="primary">tgtA</name>
    <name evidence="9" type="ORF">TQ32_06140</name>
</gene>
<keyword evidence="6 7" id="KW-0862">Zinc</keyword>
<comment type="pathway">
    <text evidence="1 7">tRNA modification; archaeosine-tRNA biosynthesis.</text>
</comment>
<organism evidence="9 10">
    <name type="scientific">Pyrococcus kukulkanii</name>
    <dbReference type="NCBI Taxonomy" id="1609559"/>
    <lineage>
        <taxon>Archaea</taxon>
        <taxon>Methanobacteriati</taxon>
        <taxon>Methanobacteriota</taxon>
        <taxon>Thermococci</taxon>
        <taxon>Thermococcales</taxon>
        <taxon>Thermococcaceae</taxon>
        <taxon>Pyrococcus</taxon>
    </lineage>
</organism>
<evidence type="ECO:0000313" key="10">
    <source>
        <dbReference type="Proteomes" id="UP000070587"/>
    </source>
</evidence>
<dbReference type="KEGG" id="pyc:TQ32_06140"/>
<dbReference type="Gene3D" id="3.20.20.105">
    <property type="entry name" value="Queuine tRNA-ribosyltransferase-like"/>
    <property type="match status" value="1"/>
</dbReference>
<reference evidence="9 10" key="2">
    <citation type="journal article" date="2016" name="Int. J. Syst. Evol. Microbiol.">
        <title>Pyrococcus kukulkanii sp. nov., a hyperthermophilic, piezophilic archaeon isolated from a deep-sea hydrothermal vent.</title>
        <authorList>
            <person name="Callac N."/>
            <person name="Oger P."/>
            <person name="Lesongeur F."/>
            <person name="Rattray J.E."/>
            <person name="Vannier P."/>
            <person name="Michoud G."/>
            <person name="Beauverger M."/>
            <person name="Gayet N."/>
            <person name="Rouxel O."/>
            <person name="Jebbar M."/>
            <person name="Godfroy A."/>
        </authorList>
    </citation>
    <scope>NUCLEOTIDE SEQUENCE [LARGE SCALE GENOMIC DNA]</scope>
    <source>
        <strain evidence="9 10">NCB100</strain>
    </source>
</reference>
<reference evidence="10" key="1">
    <citation type="submission" date="2015-02" db="EMBL/GenBank/DDBJ databases">
        <title>Pyrococcus kukulkanii sp. nov., a novel hyperthermophilic archaeon isolated from a deep-sea hydrothermal vent at the Guaymas Basin.</title>
        <authorList>
            <person name="Oger P.M."/>
            <person name="Callac N."/>
            <person name="Jebbar M."/>
            <person name="Godfroy A."/>
        </authorList>
    </citation>
    <scope>NUCLEOTIDE SEQUENCE [LARGE SCALE GENOMIC DNA]</scope>
    <source>
        <strain evidence="10">NCB100</strain>
    </source>
</reference>
<dbReference type="InterPro" id="IPR029402">
    <property type="entry name" value="TGT_C2"/>
</dbReference>
<dbReference type="InterPro" id="IPR050076">
    <property type="entry name" value="ArchSynthase1/Queuine_TRR"/>
</dbReference>
<dbReference type="InterPro" id="IPR032729">
    <property type="entry name" value="TGT_C1"/>
</dbReference>
<dbReference type="InterPro" id="IPR004804">
    <property type="entry name" value="TgtA"/>
</dbReference>
<evidence type="ECO:0000256" key="2">
    <source>
        <dbReference type="ARBA" id="ARBA00022676"/>
    </source>
</evidence>
<evidence type="ECO:0000313" key="9">
    <source>
        <dbReference type="EMBL" id="AMM54101.1"/>
    </source>
</evidence>
<dbReference type="HAMAP" id="MF_01634">
    <property type="entry name" value="TgtA_arch"/>
    <property type="match status" value="1"/>
</dbReference>
<feature type="binding site" evidence="7">
    <location>
        <position position="130"/>
    </location>
    <ligand>
        <name>substrate</name>
    </ligand>
</feature>
<dbReference type="NCBIfam" id="TIGR00451">
    <property type="entry name" value="unchar_dom_2"/>
    <property type="match status" value="1"/>
</dbReference>
<dbReference type="GO" id="GO:0003723">
    <property type="term" value="F:RNA binding"/>
    <property type="evidence" value="ECO:0007669"/>
    <property type="project" value="InterPro"/>
</dbReference>
<keyword evidence="5 7" id="KW-0479">Metal-binding</keyword>
<dbReference type="Proteomes" id="UP000070587">
    <property type="component" value="Chromosome"/>
</dbReference>
<dbReference type="OrthoDB" id="6871at2157"/>
<keyword evidence="3 7" id="KW-0808">Transferase</keyword>
<dbReference type="STRING" id="1609559.TQ32_06140"/>
<evidence type="ECO:0000256" key="7">
    <source>
        <dbReference type="HAMAP-Rule" id="MF_01634"/>
    </source>
</evidence>
<dbReference type="Pfam" id="PF14810">
    <property type="entry name" value="TGT_C2"/>
    <property type="match status" value="1"/>
</dbReference>
<keyword evidence="4 7" id="KW-0819">tRNA processing</keyword>
<dbReference type="PATRIC" id="fig|1609559.3.peg.1283"/>
<dbReference type="Gene3D" id="3.10.450.90">
    <property type="entry name" value="ArcTGT, C2 domain"/>
    <property type="match status" value="1"/>
</dbReference>
<dbReference type="GeneID" id="28491396"/>
<dbReference type="NCBIfam" id="TIGR00432">
    <property type="entry name" value="arcsn_tRNA_tgt"/>
    <property type="match status" value="1"/>
</dbReference>
<evidence type="ECO:0000256" key="3">
    <source>
        <dbReference type="ARBA" id="ARBA00022679"/>
    </source>
</evidence>
<sequence length="583" mass="66672">MSRGDRMFRFEIKARDAAGRIGKLEVNGKKIETPAIMPVVNPKQIIVEPKELERMGFKIIITNSYIIYKDPKLREKALEKGIHKLLNYDGIVEVDSGSFQLMRYGKVEVTNREIIEFQHKIGVDIGTFLDIPTPPDAPRKQAEEDLKLTLERAKEAEEIKEIPMNATIQGSTYTDLRRYAARVLSGMNFEIHPIGAVVPLLESYRFRELVDVVVSSKIGLRPDRPVHLFGAGHPIIFALAVAMGIDLFDSASYALYAKDDRYLTPQGTKRLDELEYFPCSCPVCSRYTPQELREMPKEERTRLLAIHNLWVIREEIERVKQAIKEGELWRLVDERARAHPKLYAAYKRLLEHYSYLEEFEPITKKSAFFKISQESLNWPVVRRARERAEGVKKKFRETMKHPIFGEIPKYLSLTYPFAQSEAEEDFEIVKPTKENVLDYIKAIAEYQFGENASKAFEGAQVELARTGMPRQVKLNGKRLATVRADDGLLTLGIEGAKRLHSVLPYPRMRVVVNEEAEPFARKGKDVFAKFVVFADPGIRPYDEVLVVNEKDELLATGQALLSGREMIVFQTGRAVRVRKGVEG</sequence>
<dbReference type="PROSITE" id="PS50890">
    <property type="entry name" value="PUA"/>
    <property type="match status" value="1"/>
</dbReference>
<dbReference type="InterPro" id="IPR004521">
    <property type="entry name" value="Uncharacterised_CHP00451"/>
</dbReference>
<keyword evidence="2 7" id="KW-0328">Glycosyltransferase</keyword>
<dbReference type="AlphaFoldDB" id="A0A127B9U2"/>
<dbReference type="GO" id="GO:0002099">
    <property type="term" value="P:tRNA wobble guanine modification"/>
    <property type="evidence" value="ECO:0007669"/>
    <property type="project" value="TreeGrafter"/>
</dbReference>
<feature type="binding site" evidence="7">
    <location>
        <position position="279"/>
    </location>
    <ligand>
        <name>Zn(2+)</name>
        <dbReference type="ChEBI" id="CHEBI:29105"/>
    </ligand>
</feature>
<accession>A0A127B9U2</accession>
<dbReference type="SMART" id="SM00359">
    <property type="entry name" value="PUA"/>
    <property type="match status" value="1"/>
</dbReference>
<dbReference type="RefSeq" id="WP_068322314.1">
    <property type="nucleotide sequence ID" value="NZ_CP010835.1"/>
</dbReference>
<evidence type="ECO:0000256" key="6">
    <source>
        <dbReference type="ARBA" id="ARBA00022833"/>
    </source>
</evidence>
<dbReference type="Pfam" id="PF01472">
    <property type="entry name" value="PUA"/>
    <property type="match status" value="1"/>
</dbReference>
<dbReference type="PANTHER" id="PTHR46499:SF1">
    <property type="entry name" value="QUEUINE TRNA-RIBOSYLTRANSFERASE"/>
    <property type="match status" value="1"/>
</dbReference>
<dbReference type="GO" id="GO:0008270">
    <property type="term" value="F:zinc ion binding"/>
    <property type="evidence" value="ECO:0007669"/>
    <property type="project" value="UniProtKB-UniRule"/>
</dbReference>
<dbReference type="PANTHER" id="PTHR46499">
    <property type="entry name" value="QUEUINE TRNA-RIBOSYLTRANSFERASE"/>
    <property type="match status" value="1"/>
</dbReference>
<dbReference type="Gene3D" id="3.90.1020.10">
    <property type="entry name" value="ArcTGT, C1 domain"/>
    <property type="match status" value="1"/>
</dbReference>
<proteinExistence type="inferred from homology"/>
<dbReference type="InterPro" id="IPR002616">
    <property type="entry name" value="tRNA_ribo_trans-like"/>
</dbReference>
<dbReference type="Gene3D" id="2.30.130.10">
    <property type="entry name" value="PUA domain"/>
    <property type="match status" value="1"/>
</dbReference>
<dbReference type="SUPFAM" id="SSF51713">
    <property type="entry name" value="tRNA-guanine transglycosylase"/>
    <property type="match status" value="1"/>
</dbReference>
<dbReference type="SUPFAM" id="SSF88697">
    <property type="entry name" value="PUA domain-like"/>
    <property type="match status" value="1"/>
</dbReference>
<dbReference type="GO" id="GO:0005737">
    <property type="term" value="C:cytoplasm"/>
    <property type="evidence" value="ECO:0007669"/>
    <property type="project" value="TreeGrafter"/>
</dbReference>
<dbReference type="CDD" id="cd21149">
    <property type="entry name" value="PUA_archaeosine_TGT"/>
    <property type="match status" value="1"/>
</dbReference>
<dbReference type="Pfam" id="PF01702">
    <property type="entry name" value="TGT"/>
    <property type="match status" value="1"/>
</dbReference>
<evidence type="ECO:0000259" key="8">
    <source>
        <dbReference type="SMART" id="SM00359"/>
    </source>
</evidence>
<comment type="function">
    <text evidence="7">Exchanges the guanine residue with 7-cyano-7-deazaguanine (preQ0) at position 15 in the dihydrouridine loop (D-loop) of archaeal tRNAs.</text>
</comment>
<dbReference type="InterPro" id="IPR038370">
    <property type="entry name" value="ArcTGT_C1_sf"/>
</dbReference>
<dbReference type="InterPro" id="IPR015947">
    <property type="entry name" value="PUA-like_sf"/>
</dbReference>
<evidence type="ECO:0000256" key="1">
    <source>
        <dbReference type="ARBA" id="ARBA00005030"/>
    </source>
</evidence>
<dbReference type="SUPFAM" id="SSF88802">
    <property type="entry name" value="Pre-PUA domain"/>
    <property type="match status" value="1"/>
</dbReference>
<dbReference type="InterPro" id="IPR002478">
    <property type="entry name" value="PUA"/>
</dbReference>
<dbReference type="GO" id="GO:0016763">
    <property type="term" value="F:pentosyltransferase activity"/>
    <property type="evidence" value="ECO:0007669"/>
    <property type="project" value="UniProtKB-UniRule"/>
</dbReference>
<feature type="active site" description="Nucleophile" evidence="7">
    <location>
        <position position="95"/>
    </location>
</feature>
<comment type="similarity">
    <text evidence="7">Belongs to the archaeosine tRNA-ribosyltransferase family.</text>
</comment>
<feature type="binding site" evidence="7">
    <location>
        <position position="284"/>
    </location>
    <ligand>
        <name>Zn(2+)</name>
        <dbReference type="ChEBI" id="CHEBI:29105"/>
    </ligand>
</feature>
<dbReference type="UniPathway" id="UPA00393"/>
<feature type="binding site" evidence="7">
    <location>
        <position position="281"/>
    </location>
    <ligand>
        <name>Zn(2+)</name>
        <dbReference type="ChEBI" id="CHEBI:29105"/>
    </ligand>
</feature>
<protein>
    <recommendedName>
        <fullName evidence="7">tRNA-guanine(15) transglycosylase</fullName>
        <ecNumber evidence="7">2.4.2.48</ecNumber>
    </recommendedName>
    <alternativeName>
        <fullName evidence="7">7-cyano-7-deazaguanine tRNA-ribosyltransferase</fullName>
    </alternativeName>
    <alternativeName>
        <fullName evidence="7">Archaeal tRNA-guanine transglycosylase</fullName>
    </alternativeName>
</protein>
<comment type="catalytic activity">
    <reaction evidence="7">
        <text>guanosine(15) in tRNA + 7-cyano-7-carbaguanine = 7-cyano-7-carbaguanosine(15) in tRNA + guanine</text>
        <dbReference type="Rhea" id="RHEA:43164"/>
        <dbReference type="Rhea" id="RHEA-COMP:10371"/>
        <dbReference type="Rhea" id="RHEA-COMP:10372"/>
        <dbReference type="ChEBI" id="CHEBI:16235"/>
        <dbReference type="ChEBI" id="CHEBI:45075"/>
        <dbReference type="ChEBI" id="CHEBI:74269"/>
        <dbReference type="ChEBI" id="CHEBI:82850"/>
        <dbReference type="EC" id="2.4.2.48"/>
    </reaction>
</comment>
<dbReference type="NCBIfam" id="TIGR00449">
    <property type="entry name" value="tgt_general"/>
    <property type="match status" value="1"/>
</dbReference>
<dbReference type="InterPro" id="IPR036974">
    <property type="entry name" value="PUA_sf"/>
</dbReference>
<evidence type="ECO:0000256" key="4">
    <source>
        <dbReference type="ARBA" id="ARBA00022694"/>
    </source>
</evidence>
<dbReference type="InterPro" id="IPR038250">
    <property type="entry name" value="TGT_C2_sf"/>
</dbReference>
<dbReference type="Pfam" id="PF14809">
    <property type="entry name" value="TGT_C1"/>
    <property type="match status" value="1"/>
</dbReference>